<accession>S7PZJ7</accession>
<dbReference type="AlphaFoldDB" id="S7PZJ7"/>
<dbReference type="OrthoDB" id="2845803at2759"/>
<protein>
    <submittedName>
        <fullName evidence="1">Uncharacterized protein</fullName>
    </submittedName>
</protein>
<proteinExistence type="predicted"/>
<dbReference type="HOGENOM" id="CLU_117778_0_0_1"/>
<dbReference type="EMBL" id="KB469307">
    <property type="protein sequence ID" value="EPQ52722.1"/>
    <property type="molecule type" value="Genomic_DNA"/>
</dbReference>
<reference evidence="1 2" key="1">
    <citation type="journal article" date="2012" name="Science">
        <title>The Paleozoic origin of enzymatic lignin decomposition reconstructed from 31 fungal genomes.</title>
        <authorList>
            <person name="Floudas D."/>
            <person name="Binder M."/>
            <person name="Riley R."/>
            <person name="Barry K."/>
            <person name="Blanchette R.A."/>
            <person name="Henrissat B."/>
            <person name="Martinez A.T."/>
            <person name="Otillar R."/>
            <person name="Spatafora J.W."/>
            <person name="Yadav J.S."/>
            <person name="Aerts A."/>
            <person name="Benoit I."/>
            <person name="Boyd A."/>
            <person name="Carlson A."/>
            <person name="Copeland A."/>
            <person name="Coutinho P.M."/>
            <person name="de Vries R.P."/>
            <person name="Ferreira P."/>
            <person name="Findley K."/>
            <person name="Foster B."/>
            <person name="Gaskell J."/>
            <person name="Glotzer D."/>
            <person name="Gorecki P."/>
            <person name="Heitman J."/>
            <person name="Hesse C."/>
            <person name="Hori C."/>
            <person name="Igarashi K."/>
            <person name="Jurgens J.A."/>
            <person name="Kallen N."/>
            <person name="Kersten P."/>
            <person name="Kohler A."/>
            <person name="Kuees U."/>
            <person name="Kumar T.K.A."/>
            <person name="Kuo A."/>
            <person name="LaButti K."/>
            <person name="Larrondo L.F."/>
            <person name="Lindquist E."/>
            <person name="Ling A."/>
            <person name="Lombard V."/>
            <person name="Lucas S."/>
            <person name="Lundell T."/>
            <person name="Martin R."/>
            <person name="McLaughlin D.J."/>
            <person name="Morgenstern I."/>
            <person name="Morin E."/>
            <person name="Murat C."/>
            <person name="Nagy L.G."/>
            <person name="Nolan M."/>
            <person name="Ohm R.A."/>
            <person name="Patyshakuliyeva A."/>
            <person name="Rokas A."/>
            <person name="Ruiz-Duenas F.J."/>
            <person name="Sabat G."/>
            <person name="Salamov A."/>
            <person name="Samejima M."/>
            <person name="Schmutz J."/>
            <person name="Slot J.C."/>
            <person name="St John F."/>
            <person name="Stenlid J."/>
            <person name="Sun H."/>
            <person name="Sun S."/>
            <person name="Syed K."/>
            <person name="Tsang A."/>
            <person name="Wiebenga A."/>
            <person name="Young D."/>
            <person name="Pisabarro A."/>
            <person name="Eastwood D.C."/>
            <person name="Martin F."/>
            <person name="Cullen D."/>
            <person name="Grigoriev I.V."/>
            <person name="Hibbett D.S."/>
        </authorList>
    </citation>
    <scope>NUCLEOTIDE SEQUENCE [LARGE SCALE GENOMIC DNA]</scope>
    <source>
        <strain evidence="1 2">ATCC 11539</strain>
    </source>
</reference>
<sequence>MSGKALPTLTEWSKQHISAVFESRNDAESLRAVEETFSPDVRVLLNGTPVNREGVKQLVVAMRRAAPAGLKVDWQVTVDVPKDPSNRNGAFGGVYVVRGQRKELPGTKGVVDIERHKSVNVVIQSQSEDPSTDSRKIVNLVFVAADLPTRAKL</sequence>
<dbReference type="GeneID" id="19302413"/>
<dbReference type="RefSeq" id="XP_007868987.1">
    <property type="nucleotide sequence ID" value="XM_007870796.1"/>
</dbReference>
<dbReference type="KEGG" id="gtr:GLOTRDRAFT_131959"/>
<keyword evidence="2" id="KW-1185">Reference proteome</keyword>
<evidence type="ECO:0000313" key="1">
    <source>
        <dbReference type="EMBL" id="EPQ52722.1"/>
    </source>
</evidence>
<dbReference type="OMA" id="NVDWLNA"/>
<organism evidence="1 2">
    <name type="scientific">Gloeophyllum trabeum (strain ATCC 11539 / FP-39264 / Madison 617)</name>
    <name type="common">Brown rot fungus</name>
    <dbReference type="NCBI Taxonomy" id="670483"/>
    <lineage>
        <taxon>Eukaryota</taxon>
        <taxon>Fungi</taxon>
        <taxon>Dikarya</taxon>
        <taxon>Basidiomycota</taxon>
        <taxon>Agaricomycotina</taxon>
        <taxon>Agaricomycetes</taxon>
        <taxon>Gloeophyllales</taxon>
        <taxon>Gloeophyllaceae</taxon>
        <taxon>Gloeophyllum</taxon>
    </lineage>
</organism>
<dbReference type="Proteomes" id="UP000030669">
    <property type="component" value="Unassembled WGS sequence"/>
</dbReference>
<gene>
    <name evidence="1" type="ORF">GLOTRDRAFT_131959</name>
</gene>
<dbReference type="eggNOG" id="ENOG502SSFD">
    <property type="taxonomic scope" value="Eukaryota"/>
</dbReference>
<evidence type="ECO:0000313" key="2">
    <source>
        <dbReference type="Proteomes" id="UP000030669"/>
    </source>
</evidence>
<name>S7PZJ7_GLOTA</name>